<dbReference type="Proteomes" id="UP000183868">
    <property type="component" value="Chromosome"/>
</dbReference>
<dbReference type="STRING" id="880073.Cabys_3918"/>
<dbReference type="Pfam" id="PF02872">
    <property type="entry name" value="5_nucleotid_C"/>
    <property type="match status" value="1"/>
</dbReference>
<dbReference type="Gene3D" id="3.90.780.10">
    <property type="entry name" value="5'-Nucleotidase, C-terminal domain"/>
    <property type="match status" value="1"/>
</dbReference>
<dbReference type="Proteomes" id="UP000004671">
    <property type="component" value="Chromosome"/>
</dbReference>
<dbReference type="eggNOG" id="COG0737">
    <property type="taxonomic scope" value="Bacteria"/>
</dbReference>
<organism evidence="4 5">
    <name type="scientific">Caldithrix abyssi DSM 13497</name>
    <dbReference type="NCBI Taxonomy" id="880073"/>
    <lineage>
        <taxon>Bacteria</taxon>
        <taxon>Pseudomonadati</taxon>
        <taxon>Calditrichota</taxon>
        <taxon>Calditrichia</taxon>
        <taxon>Calditrichales</taxon>
        <taxon>Calditrichaceae</taxon>
        <taxon>Caldithrix</taxon>
    </lineage>
</organism>
<dbReference type="GO" id="GO:0009166">
    <property type="term" value="P:nucleotide catabolic process"/>
    <property type="evidence" value="ECO:0007669"/>
    <property type="project" value="InterPro"/>
</dbReference>
<dbReference type="PaxDb" id="880073-Calab_1210"/>
<accession>H1XXW1</accession>
<dbReference type="InterPro" id="IPR006179">
    <property type="entry name" value="5_nucleotidase/apyrase"/>
</dbReference>
<reference evidence="3 6" key="2">
    <citation type="submission" date="2016-11" db="EMBL/GenBank/DDBJ databases">
        <title>Genomic analysis of Caldithrix abyssi and proposal of a novel bacterial phylum Caldithrichaeota.</title>
        <authorList>
            <person name="Kublanov I."/>
            <person name="Sigalova O."/>
            <person name="Gavrilov S."/>
            <person name="Lebedinsky A."/>
            <person name="Ivanova N."/>
            <person name="Daum C."/>
            <person name="Reddy T."/>
            <person name="Klenk H.P."/>
            <person name="Goker M."/>
            <person name="Reva O."/>
            <person name="Miroshnichenko M."/>
            <person name="Kyprides N."/>
            <person name="Woyke T."/>
            <person name="Gelfand M."/>
        </authorList>
    </citation>
    <scope>NUCLEOTIDE SEQUENCE [LARGE SCALE GENOMIC DNA]</scope>
    <source>
        <strain evidence="3 6">LF13</strain>
    </source>
</reference>
<feature type="domain" description="5'-Nucleotidase C-terminal" evidence="2">
    <location>
        <begin position="360"/>
        <end position="492"/>
    </location>
</feature>
<dbReference type="InParanoid" id="H1XXW1"/>
<evidence type="ECO:0000259" key="2">
    <source>
        <dbReference type="Pfam" id="PF02872"/>
    </source>
</evidence>
<dbReference type="PANTHER" id="PTHR11575:SF24">
    <property type="entry name" value="5'-NUCLEOTIDASE"/>
    <property type="match status" value="1"/>
</dbReference>
<protein>
    <submittedName>
        <fullName evidence="3">2',3'-cyclic-nucleotide 2'-phosphodiesterase/5'-or 3'-nucleotidase, 5'-nucleotidase family</fullName>
    </submittedName>
    <submittedName>
        <fullName evidence="4">5'-Nucleotidase domain-containing protein</fullName>
    </submittedName>
</protein>
<dbReference type="InterPro" id="IPR036907">
    <property type="entry name" value="5'-Nucleotdase_C_sf"/>
</dbReference>
<dbReference type="SUPFAM" id="SSF55816">
    <property type="entry name" value="5'-nucleotidase (syn. UDP-sugar hydrolase), C-terminal domain"/>
    <property type="match status" value="1"/>
</dbReference>
<dbReference type="GO" id="GO:0016787">
    <property type="term" value="F:hydrolase activity"/>
    <property type="evidence" value="ECO:0007669"/>
    <property type="project" value="UniProtKB-KW"/>
</dbReference>
<dbReference type="EMBL" id="CM001402">
    <property type="protein sequence ID" value="EHO40836.1"/>
    <property type="molecule type" value="Genomic_DNA"/>
</dbReference>
<keyword evidence="1" id="KW-0378">Hydrolase</keyword>
<dbReference type="HOGENOM" id="CLU_005854_7_3_0"/>
<dbReference type="GO" id="GO:0000166">
    <property type="term" value="F:nucleotide binding"/>
    <property type="evidence" value="ECO:0007669"/>
    <property type="project" value="UniProtKB-KW"/>
</dbReference>
<reference evidence="4 5" key="1">
    <citation type="submission" date="2011-09" db="EMBL/GenBank/DDBJ databases">
        <title>The permanent draft genome of Caldithrix abyssi DSM 13497.</title>
        <authorList>
            <consortium name="US DOE Joint Genome Institute (JGI-PGF)"/>
            <person name="Lucas S."/>
            <person name="Han J."/>
            <person name="Lapidus A."/>
            <person name="Bruce D."/>
            <person name="Goodwin L."/>
            <person name="Pitluck S."/>
            <person name="Peters L."/>
            <person name="Kyrpides N."/>
            <person name="Mavromatis K."/>
            <person name="Ivanova N."/>
            <person name="Mikhailova N."/>
            <person name="Chertkov O."/>
            <person name="Detter J.C."/>
            <person name="Tapia R."/>
            <person name="Han C."/>
            <person name="Land M."/>
            <person name="Hauser L."/>
            <person name="Markowitz V."/>
            <person name="Cheng J.-F."/>
            <person name="Hugenholtz P."/>
            <person name="Woyke T."/>
            <person name="Wu D."/>
            <person name="Spring S."/>
            <person name="Brambilla E."/>
            <person name="Klenk H.-P."/>
            <person name="Eisen J.A."/>
        </authorList>
    </citation>
    <scope>NUCLEOTIDE SEQUENCE [LARGE SCALE GENOMIC DNA]</scope>
    <source>
        <strain evidence="4 5">DSM 13497</strain>
    </source>
</reference>
<evidence type="ECO:0000256" key="1">
    <source>
        <dbReference type="RuleBase" id="RU362119"/>
    </source>
</evidence>
<gene>
    <name evidence="3" type="ORF">Cabys_3918</name>
    <name evidence="4" type="ORF">Calab_1210</name>
</gene>
<evidence type="ECO:0000313" key="6">
    <source>
        <dbReference type="Proteomes" id="UP000183868"/>
    </source>
</evidence>
<dbReference type="SUPFAM" id="SSF56300">
    <property type="entry name" value="Metallo-dependent phosphatases"/>
    <property type="match status" value="1"/>
</dbReference>
<dbReference type="PRINTS" id="PR01607">
    <property type="entry name" value="APYRASEFAMLY"/>
</dbReference>
<evidence type="ECO:0000313" key="3">
    <source>
        <dbReference type="EMBL" id="APF20663.1"/>
    </source>
</evidence>
<dbReference type="InterPro" id="IPR029052">
    <property type="entry name" value="Metallo-depent_PP-like"/>
</dbReference>
<dbReference type="AlphaFoldDB" id="H1XXW1"/>
<sequence length="534" mass="59766" precursor="true">MFKRLNLLLLLIFFAVEILSAQNVKKIYLFFTNDLHARIGHQKARFLNPNFPPSLGGGASATTIIKSFKAKAQQSGDIVLLFDSGDFLSRTSDLVKNSGGRAMIEYMNKMGYLAAVPGVEDFQVAGQRWDDLAGLAAFPLLACNVKRESDNPFKPYAIIDQNGLKIGVFGVLSQTVQYIDESEQIEGYQFLPELPAARKTVQKLKQEDCDLIIALAHLGLPYDAEEDYQLLKEQDRQNLKKTSFLTSMELAHYVDGIDVLLSGRMHRGYDQPWEDPLTHTLCFQNYARGSNLGAVVLHYDAVHQAIIKYEYLSEKSAMLLLTEDEFWPDPEMAHFIDSLQSVYHADPDSVLGYTLNALVRSSQGESPFNNLMCDAMLEATGADFAFNSYNSLRQNIPIGPITRLDIVDALPFANQLVVVKITGKMLKDLMERSVVGNFMGVAIGGGKVVYDPRKPNGRRIVEVTIGGKPLNPQKMYRVATSSYLAQGNGGMTPLSFLDDQFFEYTTLSVRDAVMQYIKRHSPLKIIEDGRWVRK</sequence>
<dbReference type="KEGG" id="caby:Cabys_3918"/>
<comment type="similarity">
    <text evidence="1">Belongs to the 5'-nucleotidase family.</text>
</comment>
<keyword evidence="5" id="KW-1185">Reference proteome</keyword>
<dbReference type="RefSeq" id="WP_006927890.1">
    <property type="nucleotide sequence ID" value="NZ_CM001402.1"/>
</dbReference>
<name>H1XXW1_CALAY</name>
<evidence type="ECO:0000313" key="4">
    <source>
        <dbReference type="EMBL" id="EHO40836.1"/>
    </source>
</evidence>
<proteinExistence type="inferred from homology"/>
<dbReference type="OrthoDB" id="9803927at2"/>
<dbReference type="Gene3D" id="3.60.21.10">
    <property type="match status" value="1"/>
</dbReference>
<dbReference type="EMBL" id="CP018099">
    <property type="protein sequence ID" value="APF20663.1"/>
    <property type="molecule type" value="Genomic_DNA"/>
</dbReference>
<evidence type="ECO:0000313" key="5">
    <source>
        <dbReference type="Proteomes" id="UP000004671"/>
    </source>
</evidence>
<dbReference type="PANTHER" id="PTHR11575">
    <property type="entry name" value="5'-NUCLEOTIDASE-RELATED"/>
    <property type="match status" value="1"/>
</dbReference>
<dbReference type="InterPro" id="IPR008334">
    <property type="entry name" value="5'-Nucleotdase_C"/>
</dbReference>
<keyword evidence="1" id="KW-0547">Nucleotide-binding</keyword>